<organism evidence="8 9">
    <name type="scientific">Mahella australiensis (strain DSM 15567 / CIP 107919 / 50-1 BON)</name>
    <dbReference type="NCBI Taxonomy" id="697281"/>
    <lineage>
        <taxon>Bacteria</taxon>
        <taxon>Bacillati</taxon>
        <taxon>Bacillota</taxon>
        <taxon>Clostridia</taxon>
        <taxon>Thermoanaerobacterales</taxon>
        <taxon>Thermoanaerobacterales Family IV. Incertae Sedis</taxon>
        <taxon>Mahella</taxon>
    </lineage>
</organism>
<dbReference type="HOGENOM" id="CLU_023205_0_1_9"/>
<dbReference type="PROSITE" id="PS00062">
    <property type="entry name" value="ALDOKETO_REDUCTASE_2"/>
    <property type="match status" value="1"/>
</dbReference>
<evidence type="ECO:0000256" key="4">
    <source>
        <dbReference type="PIRSR" id="PIRSR000097-1"/>
    </source>
</evidence>
<dbReference type="eggNOG" id="COG0656">
    <property type="taxonomic scope" value="Bacteria"/>
</dbReference>
<dbReference type="InterPro" id="IPR036812">
    <property type="entry name" value="NAD(P)_OxRdtase_dom_sf"/>
</dbReference>
<dbReference type="InterPro" id="IPR018170">
    <property type="entry name" value="Aldo/ket_reductase_CS"/>
</dbReference>
<dbReference type="Pfam" id="PF00248">
    <property type="entry name" value="Aldo_ket_red"/>
    <property type="match status" value="1"/>
</dbReference>
<dbReference type="GO" id="GO:0050580">
    <property type="term" value="F:2,5-didehydrogluconate reductase activity"/>
    <property type="evidence" value="ECO:0007669"/>
    <property type="project" value="UniProtKB-EC"/>
</dbReference>
<dbReference type="Proteomes" id="UP000008457">
    <property type="component" value="Chromosome"/>
</dbReference>
<dbReference type="EC" id="1.1.1.274" evidence="8"/>
<dbReference type="Gene3D" id="3.20.20.100">
    <property type="entry name" value="NADP-dependent oxidoreductase domain"/>
    <property type="match status" value="1"/>
</dbReference>
<dbReference type="PROSITE" id="PS00798">
    <property type="entry name" value="ALDOKETO_REDUCTASE_1"/>
    <property type="match status" value="1"/>
</dbReference>
<dbReference type="OrthoDB" id="9804790at2"/>
<dbReference type="STRING" id="697281.Mahau_2040"/>
<reference evidence="8 9" key="2">
    <citation type="journal article" date="2011" name="Stand. Genomic Sci.">
        <title>Complete genome sequence of Mahella australiensis type strain (50-1 BON).</title>
        <authorList>
            <person name="Sikorski J."/>
            <person name="Teshima H."/>
            <person name="Nolan M."/>
            <person name="Lucas S."/>
            <person name="Hammon N."/>
            <person name="Deshpande S."/>
            <person name="Cheng J.F."/>
            <person name="Pitluck S."/>
            <person name="Liolios K."/>
            <person name="Pagani I."/>
            <person name="Ivanova N."/>
            <person name="Huntemann M."/>
            <person name="Mavromatis K."/>
            <person name="Ovchinikova G."/>
            <person name="Pati A."/>
            <person name="Tapia R."/>
            <person name="Han C."/>
            <person name="Goodwin L."/>
            <person name="Chen A."/>
            <person name="Palaniappan K."/>
            <person name="Land M."/>
            <person name="Hauser L."/>
            <person name="Ngatchou-Djao O.D."/>
            <person name="Rohde M."/>
            <person name="Pukall R."/>
            <person name="Spring S."/>
            <person name="Abt B."/>
            <person name="Goker M."/>
            <person name="Detter J.C."/>
            <person name="Woyke T."/>
            <person name="Bristow J."/>
            <person name="Markowitz V."/>
            <person name="Hugenholtz P."/>
            <person name="Eisen J.A."/>
            <person name="Kyrpides N.C."/>
            <person name="Klenk H.P."/>
            <person name="Lapidus A."/>
        </authorList>
    </citation>
    <scope>NUCLEOTIDE SEQUENCE [LARGE SCALE GENOMIC DNA]</scope>
    <source>
        <strain evidence="9">DSM 15567 / CIP 107919 / 50-1 BON</strain>
    </source>
</reference>
<evidence type="ECO:0000313" key="8">
    <source>
        <dbReference type="EMBL" id="AEE97216.1"/>
    </source>
</evidence>
<evidence type="ECO:0000256" key="2">
    <source>
        <dbReference type="ARBA" id="ARBA00022857"/>
    </source>
</evidence>
<keyword evidence="9" id="KW-1185">Reference proteome</keyword>
<keyword evidence="2" id="KW-0521">NADP</keyword>
<accession>F4A2F0</accession>
<dbReference type="FunFam" id="3.20.20.100:FF:000015">
    <property type="entry name" value="Oxidoreductase, aldo/keto reductase family"/>
    <property type="match status" value="1"/>
</dbReference>
<proteinExistence type="inferred from homology"/>
<dbReference type="AlphaFoldDB" id="F4A2F0"/>
<evidence type="ECO:0000313" key="9">
    <source>
        <dbReference type="Proteomes" id="UP000008457"/>
    </source>
</evidence>
<feature type="binding site" evidence="5">
    <location>
        <position position="113"/>
    </location>
    <ligand>
        <name>substrate</name>
    </ligand>
</feature>
<dbReference type="SUPFAM" id="SSF51430">
    <property type="entry name" value="NAD(P)-linked oxidoreductase"/>
    <property type="match status" value="1"/>
</dbReference>
<dbReference type="EC" id="1.1.1.283" evidence="8"/>
<dbReference type="PANTHER" id="PTHR43827">
    <property type="entry name" value="2,5-DIKETO-D-GLUCONIC ACID REDUCTASE"/>
    <property type="match status" value="1"/>
</dbReference>
<dbReference type="RefSeq" id="WP_013781644.1">
    <property type="nucleotide sequence ID" value="NC_015520.1"/>
</dbReference>
<feature type="domain" description="NADP-dependent oxidoreductase" evidence="7">
    <location>
        <begin position="21"/>
        <end position="263"/>
    </location>
</feature>
<dbReference type="EMBL" id="CP002360">
    <property type="protein sequence ID" value="AEE97216.1"/>
    <property type="molecule type" value="Genomic_DNA"/>
</dbReference>
<evidence type="ECO:0000256" key="6">
    <source>
        <dbReference type="PIRSR" id="PIRSR000097-3"/>
    </source>
</evidence>
<dbReference type="PRINTS" id="PR00069">
    <property type="entry name" value="ALDKETRDTASE"/>
</dbReference>
<name>F4A2F0_MAHA5</name>
<dbReference type="PIRSF" id="PIRSF000097">
    <property type="entry name" value="AKR"/>
    <property type="match status" value="1"/>
</dbReference>
<evidence type="ECO:0000256" key="5">
    <source>
        <dbReference type="PIRSR" id="PIRSR000097-2"/>
    </source>
</evidence>
<dbReference type="PANTHER" id="PTHR43827:SF3">
    <property type="entry name" value="NADP-DEPENDENT OXIDOREDUCTASE DOMAIN-CONTAINING PROTEIN"/>
    <property type="match status" value="1"/>
</dbReference>
<evidence type="ECO:0000256" key="3">
    <source>
        <dbReference type="ARBA" id="ARBA00023002"/>
    </source>
</evidence>
<protein>
    <submittedName>
        <fullName evidence="8">Methylglyoxal reductase (NADPH-dependent)</fullName>
        <ecNumber evidence="8">1.1.1.274</ecNumber>
        <ecNumber evidence="8">1.1.1.283</ecNumber>
    </submittedName>
</protein>
<dbReference type="GO" id="GO:0043892">
    <property type="term" value="F:methylglyoxal reductase (NADPH) activity"/>
    <property type="evidence" value="ECO:0007669"/>
    <property type="project" value="UniProtKB-EC"/>
</dbReference>
<dbReference type="InterPro" id="IPR023210">
    <property type="entry name" value="NADP_OxRdtase_dom"/>
</dbReference>
<dbReference type="KEGG" id="mas:Mahau_2040"/>
<keyword evidence="3 8" id="KW-0560">Oxidoreductase</keyword>
<evidence type="ECO:0000259" key="7">
    <source>
        <dbReference type="Pfam" id="PF00248"/>
    </source>
</evidence>
<dbReference type="InterPro" id="IPR020471">
    <property type="entry name" value="AKR"/>
</dbReference>
<feature type="site" description="Lowers pKa of active site Tyr" evidence="6">
    <location>
        <position position="78"/>
    </location>
</feature>
<comment type="similarity">
    <text evidence="1">Belongs to the aldo/keto reductase family.</text>
</comment>
<sequence>MRDSIKECTVLNNGVNMPWLGLGVWQMTDEEATSSIKIATKIGYRSIDTAAIYGNESGVGRGIKECGIPREELFITTKLWNENQANGYDAIMDGFEQSLRRLQLEYVDLYLIHWPVGDKYIAAWRAMIDIYKSGRARAIGVSNFDVNHLEDIIKDSGVVPAIDQVEYHPLNTRPELYDYCKSNNIQLEAYSPLMRGNVNNVPLLKELAEKYGKTPAQIVLRWDIQKDVVAIPKATHEKHIKENADIFDFELSQEDMERISGLNQNKRFL</sequence>
<feature type="active site" description="Proton donor" evidence="4">
    <location>
        <position position="53"/>
    </location>
</feature>
<evidence type="ECO:0000256" key="1">
    <source>
        <dbReference type="ARBA" id="ARBA00007905"/>
    </source>
</evidence>
<gene>
    <name evidence="8" type="ordered locus">Mahau_2040</name>
</gene>
<reference evidence="9" key="1">
    <citation type="submission" date="2010-11" db="EMBL/GenBank/DDBJ databases">
        <title>The complete genome of Mahella australiensis DSM 15567.</title>
        <authorList>
            <consortium name="US DOE Joint Genome Institute (JGI-PGF)"/>
            <person name="Lucas S."/>
            <person name="Copeland A."/>
            <person name="Lapidus A."/>
            <person name="Bruce D."/>
            <person name="Goodwin L."/>
            <person name="Pitluck S."/>
            <person name="Kyrpides N."/>
            <person name="Mavromatis K."/>
            <person name="Pagani I."/>
            <person name="Ivanova N."/>
            <person name="Teshima H."/>
            <person name="Brettin T."/>
            <person name="Detter J.C."/>
            <person name="Han C."/>
            <person name="Tapia R."/>
            <person name="Land M."/>
            <person name="Hauser L."/>
            <person name="Markowitz V."/>
            <person name="Cheng J.-F."/>
            <person name="Hugenholtz P."/>
            <person name="Woyke T."/>
            <person name="Wu D."/>
            <person name="Spring S."/>
            <person name="Pukall R."/>
            <person name="Steenblock K."/>
            <person name="Schneider S."/>
            <person name="Klenk H.-P."/>
            <person name="Eisen J.A."/>
        </authorList>
    </citation>
    <scope>NUCLEOTIDE SEQUENCE [LARGE SCALE GENOMIC DNA]</scope>
    <source>
        <strain evidence="9">DSM 15567 / CIP 107919 / 50-1 BON</strain>
    </source>
</reference>